<evidence type="ECO:0000313" key="2">
    <source>
        <dbReference type="EMBL" id="ACA38682.1"/>
    </source>
</evidence>
<dbReference type="AlphaFoldDB" id="B1HMB0"/>
<gene>
    <name evidence="2" type="ordered locus">Bsph_1070</name>
</gene>
<evidence type="ECO:0000259" key="1">
    <source>
        <dbReference type="PROSITE" id="PS50994"/>
    </source>
</evidence>
<protein>
    <submittedName>
        <fullName evidence="2">Transposase</fullName>
    </submittedName>
</protein>
<dbReference type="EnsemblBacteria" id="ACA38682">
    <property type="protein sequence ID" value="ACA38682"/>
    <property type="gene ID" value="Bsph_1070"/>
</dbReference>
<organism evidence="2 3">
    <name type="scientific">Lysinibacillus sphaericus (strain C3-41)</name>
    <dbReference type="NCBI Taxonomy" id="444177"/>
    <lineage>
        <taxon>Bacteria</taxon>
        <taxon>Bacillati</taxon>
        <taxon>Bacillota</taxon>
        <taxon>Bacilli</taxon>
        <taxon>Bacillales</taxon>
        <taxon>Bacillaceae</taxon>
        <taxon>Lysinibacillus</taxon>
    </lineage>
</organism>
<dbReference type="HOGENOM" id="CLU_027402_41_1_9"/>
<dbReference type="EMBL" id="CP000817">
    <property type="protein sequence ID" value="ACA38682.1"/>
    <property type="molecule type" value="Genomic_DNA"/>
</dbReference>
<dbReference type="SUPFAM" id="SSF53098">
    <property type="entry name" value="Ribonuclease H-like"/>
    <property type="match status" value="1"/>
</dbReference>
<sequence>MKDVATREIVAYELSTTLKMSLVYKTLEKLKIHLEGNLHPEALIHSDQGIHYTHPEYQQRVKEMGLLQSMSRRGNGLDNAPIESFFGHFKDEVDYKQAESLAELHTIVMDYMNHYNYTRKQWTLKKMAPATYRSHLIAA</sequence>
<dbReference type="InterPro" id="IPR050900">
    <property type="entry name" value="Transposase_IS3/IS150/IS904"/>
</dbReference>
<dbReference type="InterPro" id="IPR001584">
    <property type="entry name" value="Integrase_cat-core"/>
</dbReference>
<dbReference type="PROSITE" id="PS50994">
    <property type="entry name" value="INTEGRASE"/>
    <property type="match status" value="1"/>
</dbReference>
<dbReference type="KEGG" id="lsp:Bsph_1070"/>
<accession>B1HMB0</accession>
<proteinExistence type="predicted"/>
<dbReference type="Pfam" id="PF13683">
    <property type="entry name" value="rve_3"/>
    <property type="match status" value="1"/>
</dbReference>
<dbReference type="Gene3D" id="3.30.420.10">
    <property type="entry name" value="Ribonuclease H-like superfamily/Ribonuclease H"/>
    <property type="match status" value="1"/>
</dbReference>
<dbReference type="PANTHER" id="PTHR46889:SF4">
    <property type="entry name" value="TRANSPOSASE INSO FOR INSERTION SEQUENCE ELEMENT IS911B-RELATED"/>
    <property type="match status" value="1"/>
</dbReference>
<dbReference type="Proteomes" id="UP000002164">
    <property type="component" value="Chromosome"/>
</dbReference>
<evidence type="ECO:0000313" key="3">
    <source>
        <dbReference type="Proteomes" id="UP000002164"/>
    </source>
</evidence>
<dbReference type="GO" id="GO:0015074">
    <property type="term" value="P:DNA integration"/>
    <property type="evidence" value="ECO:0007669"/>
    <property type="project" value="InterPro"/>
</dbReference>
<reference evidence="2 3" key="1">
    <citation type="journal article" date="2008" name="J. Bacteriol.">
        <title>Complete genome sequence of the mosquitocidal bacterium Bacillus sphaericus C3-41 and comparison with those of closely related Bacillus species.</title>
        <authorList>
            <person name="Hu X."/>
            <person name="Fan W."/>
            <person name="Han B."/>
            <person name="Liu H."/>
            <person name="Zheng D."/>
            <person name="Li Q."/>
            <person name="Dong W."/>
            <person name="Yan J."/>
            <person name="Gao M."/>
            <person name="Berry C."/>
            <person name="Yuan Z."/>
        </authorList>
    </citation>
    <scope>NUCLEOTIDE SEQUENCE [LARGE SCALE GENOMIC DNA]</scope>
    <source>
        <strain evidence="2 3">C3-41</strain>
    </source>
</reference>
<dbReference type="GO" id="GO:0003676">
    <property type="term" value="F:nucleic acid binding"/>
    <property type="evidence" value="ECO:0007669"/>
    <property type="project" value="InterPro"/>
</dbReference>
<feature type="domain" description="Integrase catalytic" evidence="1">
    <location>
        <begin position="1"/>
        <end position="137"/>
    </location>
</feature>
<name>B1HMB0_LYSSC</name>
<dbReference type="InterPro" id="IPR036397">
    <property type="entry name" value="RNaseH_sf"/>
</dbReference>
<dbReference type="PANTHER" id="PTHR46889">
    <property type="entry name" value="TRANSPOSASE INSF FOR INSERTION SEQUENCE IS3B-RELATED"/>
    <property type="match status" value="1"/>
</dbReference>
<dbReference type="InterPro" id="IPR012337">
    <property type="entry name" value="RNaseH-like_sf"/>
</dbReference>